<keyword evidence="5 7" id="KW-0413">Isomerase</keyword>
<dbReference type="Gene3D" id="3.40.50.1860">
    <property type="match status" value="2"/>
</dbReference>
<dbReference type="GO" id="GO:0008881">
    <property type="term" value="F:glutamate racemase activity"/>
    <property type="evidence" value="ECO:0007669"/>
    <property type="project" value="UniProtKB-EC"/>
</dbReference>
<dbReference type="InterPro" id="IPR001920">
    <property type="entry name" value="Asp/Glu_race"/>
</dbReference>
<sequence length="282" mass="30986">MTVVKSREQGIGIFDSGLGGLSVLADLTKVHPGDEFHYYADTHFAPYGEKSRDLVRKRVLEVAEKLLQRHIRLLVIACNTATSAAVEELRQLMPIPVVGMEPALKPAVLGETPLRIVVAATPLTLKEKKFSALLQQNKGLHDIIPLPCPGLVEVIENAGPGSRQVDEKMAELLAPVAQTPIHRLVLGCTHYVLIRPQWQQAVGDGTQLVDGNEGTVRQALRLLPATNEQEKHASTARIHLMTSASGLAPREKMKHILHEQLLQRGLPAALLEKQMQIILEEE</sequence>
<comment type="pathway">
    <text evidence="7">Cell wall biogenesis; peptidoglycan biosynthesis.</text>
</comment>
<comment type="catalytic activity">
    <reaction evidence="1 7">
        <text>L-glutamate = D-glutamate</text>
        <dbReference type="Rhea" id="RHEA:12813"/>
        <dbReference type="ChEBI" id="CHEBI:29985"/>
        <dbReference type="ChEBI" id="CHEBI:29986"/>
        <dbReference type="EC" id="5.1.1.3"/>
    </reaction>
</comment>
<feature type="binding site" evidence="7">
    <location>
        <begin position="15"/>
        <end position="16"/>
    </location>
    <ligand>
        <name>substrate</name>
    </ligand>
</feature>
<gene>
    <name evidence="7 8" type="primary">murI</name>
    <name evidence="8" type="ORF">AAIG11_15445</name>
</gene>
<evidence type="ECO:0000256" key="4">
    <source>
        <dbReference type="ARBA" id="ARBA00022984"/>
    </source>
</evidence>
<dbReference type="InterPro" id="IPR018187">
    <property type="entry name" value="Asp/Glu_racemase_AS_1"/>
</dbReference>
<dbReference type="RefSeq" id="WP_343187165.1">
    <property type="nucleotide sequence ID" value="NZ_JBCITM010000023.1"/>
</dbReference>
<reference evidence="8 9" key="1">
    <citation type="submission" date="2024-04" db="EMBL/GenBank/DDBJ databases">
        <title>Genome sequencing and metabolic network reconstruction of aminoacids and betaine degradation by Anoxynatronum sibiricum.</title>
        <authorList>
            <person name="Detkova E.N."/>
            <person name="Boltjanskaja Y.V."/>
            <person name="Mardanov A.V."/>
            <person name="Kevbrin V."/>
        </authorList>
    </citation>
    <scope>NUCLEOTIDE SEQUENCE [LARGE SCALE GENOMIC DNA]</scope>
    <source>
        <strain evidence="8 9">Z-7981</strain>
    </source>
</reference>
<feature type="binding site" evidence="7">
    <location>
        <begin position="47"/>
        <end position="48"/>
    </location>
    <ligand>
        <name>substrate</name>
    </ligand>
</feature>
<keyword evidence="9" id="KW-1185">Reference proteome</keyword>
<dbReference type="PROSITE" id="PS00923">
    <property type="entry name" value="ASP_GLU_RACEMASE_1"/>
    <property type="match status" value="1"/>
</dbReference>
<feature type="binding site" evidence="7">
    <location>
        <begin position="79"/>
        <end position="80"/>
    </location>
    <ligand>
        <name>substrate</name>
    </ligand>
</feature>
<dbReference type="EMBL" id="JBCITM010000023">
    <property type="protein sequence ID" value="MEN1761881.1"/>
    <property type="molecule type" value="Genomic_DNA"/>
</dbReference>
<accession>A0ABU9VXJ6</accession>
<proteinExistence type="inferred from homology"/>
<feature type="active site" description="Proton donor/acceptor" evidence="7">
    <location>
        <position position="78"/>
    </location>
</feature>
<dbReference type="PANTHER" id="PTHR21198:SF3">
    <property type="entry name" value="GLUTAMATE RACEMASE"/>
    <property type="match status" value="1"/>
</dbReference>
<comment type="function">
    <text evidence="7">Provides the (R)-glutamate required for cell wall biosynthesis.</text>
</comment>
<evidence type="ECO:0000256" key="7">
    <source>
        <dbReference type="HAMAP-Rule" id="MF_00258"/>
    </source>
</evidence>
<evidence type="ECO:0000256" key="2">
    <source>
        <dbReference type="ARBA" id="ARBA00013090"/>
    </source>
</evidence>
<dbReference type="EC" id="5.1.1.3" evidence="2 7"/>
<evidence type="ECO:0000256" key="1">
    <source>
        <dbReference type="ARBA" id="ARBA00001602"/>
    </source>
</evidence>
<protein>
    <recommendedName>
        <fullName evidence="2 7">Glutamate racemase</fullName>
        <ecNumber evidence="2 7">5.1.1.3</ecNumber>
    </recommendedName>
</protein>
<feature type="binding site" evidence="7">
    <location>
        <begin position="189"/>
        <end position="190"/>
    </location>
    <ligand>
        <name>substrate</name>
    </ligand>
</feature>
<evidence type="ECO:0000256" key="5">
    <source>
        <dbReference type="ARBA" id="ARBA00023235"/>
    </source>
</evidence>
<name>A0ABU9VXJ6_9CLOT</name>
<evidence type="ECO:0000313" key="8">
    <source>
        <dbReference type="EMBL" id="MEN1761881.1"/>
    </source>
</evidence>
<dbReference type="PANTHER" id="PTHR21198">
    <property type="entry name" value="GLUTAMATE RACEMASE"/>
    <property type="match status" value="1"/>
</dbReference>
<keyword evidence="3 7" id="KW-0133">Cell shape</keyword>
<dbReference type="Pfam" id="PF01177">
    <property type="entry name" value="Asp_Glu_race"/>
    <property type="match status" value="1"/>
</dbReference>
<dbReference type="Proteomes" id="UP001407405">
    <property type="component" value="Unassembled WGS sequence"/>
</dbReference>
<dbReference type="SUPFAM" id="SSF53681">
    <property type="entry name" value="Aspartate/glutamate racemase"/>
    <property type="match status" value="2"/>
</dbReference>
<dbReference type="HAMAP" id="MF_00258">
    <property type="entry name" value="Glu_racemase"/>
    <property type="match status" value="1"/>
</dbReference>
<feature type="active site" description="Proton donor/acceptor" evidence="7">
    <location>
        <position position="188"/>
    </location>
</feature>
<evidence type="ECO:0000313" key="9">
    <source>
        <dbReference type="Proteomes" id="UP001407405"/>
    </source>
</evidence>
<comment type="similarity">
    <text evidence="7">Belongs to the aspartate/glutamate racemases family.</text>
</comment>
<dbReference type="InterPro" id="IPR015942">
    <property type="entry name" value="Asp/Glu/hydantoin_racemase"/>
</dbReference>
<dbReference type="NCBIfam" id="TIGR00067">
    <property type="entry name" value="glut_race"/>
    <property type="match status" value="1"/>
</dbReference>
<comment type="caution">
    <text evidence="8">The sequence shown here is derived from an EMBL/GenBank/DDBJ whole genome shotgun (WGS) entry which is preliminary data.</text>
</comment>
<keyword evidence="4 7" id="KW-0573">Peptidoglycan synthesis</keyword>
<dbReference type="InterPro" id="IPR004391">
    <property type="entry name" value="Glu_race"/>
</dbReference>
<keyword evidence="6 7" id="KW-0961">Cell wall biogenesis/degradation</keyword>
<organism evidence="8 9">
    <name type="scientific">Anoxynatronum sibiricum</name>
    <dbReference type="NCBI Taxonomy" id="210623"/>
    <lineage>
        <taxon>Bacteria</taxon>
        <taxon>Bacillati</taxon>
        <taxon>Bacillota</taxon>
        <taxon>Clostridia</taxon>
        <taxon>Eubacteriales</taxon>
        <taxon>Clostridiaceae</taxon>
        <taxon>Anoxynatronum</taxon>
    </lineage>
</organism>
<evidence type="ECO:0000256" key="3">
    <source>
        <dbReference type="ARBA" id="ARBA00022960"/>
    </source>
</evidence>
<evidence type="ECO:0000256" key="6">
    <source>
        <dbReference type="ARBA" id="ARBA00023316"/>
    </source>
</evidence>